<dbReference type="InterPro" id="IPR043472">
    <property type="entry name" value="Macro_dom-like"/>
</dbReference>
<evidence type="ECO:0000313" key="3">
    <source>
        <dbReference type="Proteomes" id="UP000315525"/>
    </source>
</evidence>
<name>A0A523UPY9_UNCT6</name>
<dbReference type="InterPro" id="IPR002589">
    <property type="entry name" value="Macro_dom"/>
</dbReference>
<sequence>MSVNISLYKGDITDCHADGLVNAANNHLWMGSGVAGAIKRRGGQVIEDEAVVKGPIHVGEAVATTAGKLNAKFVIHAAGMGRDLVPSEESIKNCTINSLKRADELGLKSIVFPAIGCGVGGFPVERAASIMLDAVHQFTSKKSSIENIAFALFTQMDYDAFDNALREFLDRTSSQ</sequence>
<dbReference type="PANTHER" id="PTHR11106">
    <property type="entry name" value="GANGLIOSIDE INDUCED DIFFERENTIATION ASSOCIATED PROTEIN 2-RELATED"/>
    <property type="match status" value="1"/>
</dbReference>
<dbReference type="PROSITE" id="PS51154">
    <property type="entry name" value="MACRO"/>
    <property type="match status" value="1"/>
</dbReference>
<accession>A0A523UPY9</accession>
<proteinExistence type="predicted"/>
<evidence type="ECO:0000313" key="2">
    <source>
        <dbReference type="EMBL" id="TET44576.1"/>
    </source>
</evidence>
<dbReference type="EMBL" id="SOJN01000120">
    <property type="protein sequence ID" value="TET44576.1"/>
    <property type="molecule type" value="Genomic_DNA"/>
</dbReference>
<dbReference type="Pfam" id="PF01661">
    <property type="entry name" value="Macro"/>
    <property type="match status" value="1"/>
</dbReference>
<dbReference type="Proteomes" id="UP000315525">
    <property type="component" value="Unassembled WGS sequence"/>
</dbReference>
<gene>
    <name evidence="2" type="ORF">E3J62_09870</name>
</gene>
<organism evidence="2 3">
    <name type="scientific">candidate division TA06 bacterium</name>
    <dbReference type="NCBI Taxonomy" id="2250710"/>
    <lineage>
        <taxon>Bacteria</taxon>
        <taxon>Bacteria division TA06</taxon>
    </lineage>
</organism>
<evidence type="ECO:0000259" key="1">
    <source>
        <dbReference type="PROSITE" id="PS51154"/>
    </source>
</evidence>
<dbReference type="AlphaFoldDB" id="A0A523UPY9"/>
<dbReference type="PANTHER" id="PTHR11106:SF111">
    <property type="entry name" value="MACRO DOMAIN-CONTAINING PROTEIN"/>
    <property type="match status" value="1"/>
</dbReference>
<dbReference type="SMART" id="SM00506">
    <property type="entry name" value="A1pp"/>
    <property type="match status" value="1"/>
</dbReference>
<dbReference type="Gene3D" id="3.40.220.10">
    <property type="entry name" value="Leucine Aminopeptidase, subunit E, domain 1"/>
    <property type="match status" value="1"/>
</dbReference>
<dbReference type="SUPFAM" id="SSF52949">
    <property type="entry name" value="Macro domain-like"/>
    <property type="match status" value="1"/>
</dbReference>
<comment type="caution">
    <text evidence="2">The sequence shown here is derived from an EMBL/GenBank/DDBJ whole genome shotgun (WGS) entry which is preliminary data.</text>
</comment>
<feature type="domain" description="Macro" evidence="1">
    <location>
        <begin position="1"/>
        <end position="169"/>
    </location>
</feature>
<protein>
    <submittedName>
        <fullName evidence="2">Macro domain-containing protein</fullName>
    </submittedName>
</protein>
<reference evidence="2 3" key="1">
    <citation type="submission" date="2019-03" db="EMBL/GenBank/DDBJ databases">
        <title>Metabolic potential of uncultured bacteria and archaea associated with petroleum seepage in deep-sea sediments.</title>
        <authorList>
            <person name="Dong X."/>
            <person name="Hubert C."/>
        </authorList>
    </citation>
    <scope>NUCLEOTIDE SEQUENCE [LARGE SCALE GENOMIC DNA]</scope>
    <source>
        <strain evidence="2">E44_bin18</strain>
    </source>
</reference>